<dbReference type="InterPro" id="IPR039448">
    <property type="entry name" value="Beta_helix"/>
</dbReference>
<dbReference type="SUPFAM" id="SSF56112">
    <property type="entry name" value="Protein kinase-like (PK-like)"/>
    <property type="match status" value="1"/>
</dbReference>
<evidence type="ECO:0000256" key="3">
    <source>
        <dbReference type="ARBA" id="ARBA00023085"/>
    </source>
</evidence>
<dbReference type="PANTHER" id="PTHR22990:SF15">
    <property type="entry name" value="F-BOX ONLY PROTEIN 10"/>
    <property type="match status" value="1"/>
</dbReference>
<feature type="binding site" evidence="4">
    <location>
        <position position="80"/>
    </location>
    <ligand>
        <name>ATP</name>
        <dbReference type="ChEBI" id="CHEBI:30616"/>
    </ligand>
</feature>
<feature type="domain" description="Protein kinase" evidence="5">
    <location>
        <begin position="50"/>
        <end position="308"/>
    </location>
</feature>
<reference evidence="6 7" key="1">
    <citation type="journal article" date="2021" name="Int. J. Syst. Evol. Microbiol.">
        <title>Reticulibacter mediterranei gen. nov., sp. nov., within the new family Reticulibacteraceae fam. nov., and Ktedonospora formicarum gen. nov., sp. nov., Ktedonobacter robiniae sp. nov., Dictyobacter formicarum sp. nov. and Dictyobacter arantiisoli sp. nov., belonging to the class Ktedonobacteria.</title>
        <authorList>
            <person name="Yabe S."/>
            <person name="Zheng Y."/>
            <person name="Wang C.M."/>
            <person name="Sakai Y."/>
            <person name="Abe K."/>
            <person name="Yokota A."/>
            <person name="Donadio S."/>
            <person name="Cavaletti L."/>
            <person name="Monciardini P."/>
        </authorList>
    </citation>
    <scope>NUCLEOTIDE SEQUENCE [LARGE SCALE GENOMIC DNA]</scope>
    <source>
        <strain evidence="6 7">SOSP1-30</strain>
    </source>
</reference>
<proteinExistence type="predicted"/>
<dbReference type="Gene3D" id="1.10.510.10">
    <property type="entry name" value="Transferase(Phosphotransferase) domain 1"/>
    <property type="match status" value="1"/>
</dbReference>
<dbReference type="EMBL" id="BNJG01000003">
    <property type="protein sequence ID" value="GHO58639.1"/>
    <property type="molecule type" value="Genomic_DNA"/>
</dbReference>
<keyword evidence="4" id="KW-0067">ATP-binding</keyword>
<dbReference type="InterPro" id="IPR006626">
    <property type="entry name" value="PbH1"/>
</dbReference>
<comment type="caution">
    <text evidence="6">The sequence shown here is derived from an EMBL/GenBank/DDBJ whole genome shotgun (WGS) entry which is preliminary data.</text>
</comment>
<dbReference type="InterPro" id="IPR000719">
    <property type="entry name" value="Prot_kinase_dom"/>
</dbReference>
<dbReference type="InterPro" id="IPR012334">
    <property type="entry name" value="Pectin_lyas_fold"/>
</dbReference>
<dbReference type="SUPFAM" id="SSF51126">
    <property type="entry name" value="Pectin lyase-like"/>
    <property type="match status" value="2"/>
</dbReference>
<dbReference type="InterPro" id="IPR017441">
    <property type="entry name" value="Protein_kinase_ATP_BS"/>
</dbReference>
<dbReference type="Gene3D" id="3.30.200.20">
    <property type="entry name" value="Phosphorylase Kinase, domain 1"/>
    <property type="match status" value="1"/>
</dbReference>
<protein>
    <recommendedName>
        <fullName evidence="5">Protein kinase domain-containing protein</fullName>
    </recommendedName>
</protein>
<dbReference type="InterPro" id="IPR000070">
    <property type="entry name" value="Pectinesterase_cat"/>
</dbReference>
<evidence type="ECO:0000313" key="7">
    <source>
        <dbReference type="Proteomes" id="UP000654345"/>
    </source>
</evidence>
<dbReference type="RefSeq" id="WP_201374899.1">
    <property type="nucleotide sequence ID" value="NZ_BNJG01000003.1"/>
</dbReference>
<dbReference type="Pfam" id="PF13229">
    <property type="entry name" value="Beta_helix"/>
    <property type="match status" value="1"/>
</dbReference>
<name>A0ABQ3V0H0_9CHLR</name>
<dbReference type="CDD" id="cd14014">
    <property type="entry name" value="STKc_PknB_like"/>
    <property type="match status" value="1"/>
</dbReference>
<dbReference type="Gene3D" id="2.160.20.10">
    <property type="entry name" value="Single-stranded right-handed beta-helix, Pectin lyase-like"/>
    <property type="match status" value="2"/>
</dbReference>
<accession>A0ABQ3V0H0</accession>
<dbReference type="PROSITE" id="PS00107">
    <property type="entry name" value="PROTEIN_KINASE_ATP"/>
    <property type="match status" value="1"/>
</dbReference>
<dbReference type="Proteomes" id="UP000654345">
    <property type="component" value="Unassembled WGS sequence"/>
</dbReference>
<dbReference type="PANTHER" id="PTHR22990">
    <property type="entry name" value="F-BOX ONLY PROTEIN"/>
    <property type="match status" value="1"/>
</dbReference>
<organism evidence="6 7">
    <name type="scientific">Ktedonobacter robiniae</name>
    <dbReference type="NCBI Taxonomy" id="2778365"/>
    <lineage>
        <taxon>Bacteria</taxon>
        <taxon>Bacillati</taxon>
        <taxon>Chloroflexota</taxon>
        <taxon>Ktedonobacteria</taxon>
        <taxon>Ktedonobacterales</taxon>
        <taxon>Ktedonobacteraceae</taxon>
        <taxon>Ktedonobacter</taxon>
    </lineage>
</organism>
<dbReference type="InterPro" id="IPR011009">
    <property type="entry name" value="Kinase-like_dom_sf"/>
</dbReference>
<dbReference type="SMART" id="SM00710">
    <property type="entry name" value="PbH1"/>
    <property type="match status" value="10"/>
</dbReference>
<dbReference type="InterPro" id="IPR011050">
    <property type="entry name" value="Pectin_lyase_fold/virulence"/>
</dbReference>
<sequence length="711" mass="77887">MQSSTRFCDSCGAINRADARFCYACGQPQLTYASTATGLLTTSHTLKQRYSILDKIGQGGFGAVYKVEDMLFQNALRAVKEMGMRGLSPQETQEAIAAFKNEAVLLANLSHPNLPHIYDHFEGHGRWYLVMDYVEGETLEKRLEQAPGGKLSIEQVLEIGLQLCSVLNYLHNHQPPIIFRDLKPDNVMLGDDNHLCLIDFGIARFFKPGQAKDTVSLGTPGYASPEQYGRMQTSAASDIYSLGATLHHLISGINPGLTPFLFQPLELDQATSGNAALDTLIMSMVELKVEKRPTSTESIREELQHIQQMRQNQQASYKRLARRIPPPPPASIEPTIPLEPQQILVVAQEGDGQYTTIGEALQHAQSNAFILVRPGMYQESLQLDKEVTIIGNGAKEDIILENCESHTIEMQTSQATIRGLTIRCLANASNQIYHALAIVQGQLLIEDCDFTSHAGTCVTIQGENTNPTLRYCTLHDSFGHGILVSKDAWGTFERCDIFASSQAAVCIARGGNPMFRHCTLHDNQQEGIIVEEGGQGTFEDCTIYNNGASGAIVSAQSNPLLLRCQIHHNQRHGITIQDRGQGSFQECAIHANGTDNVLIASGSTPYFYHCTIFESSQSGVLIKDQGLGTLEYCDIYRNQLANISITTGGNPRITHCTIHEGKRSGIAISASGQGHIEQCTFRENAEKALAITPGCEVTLKANHIEEAKSAS</sequence>
<evidence type="ECO:0000313" key="6">
    <source>
        <dbReference type="EMBL" id="GHO58639.1"/>
    </source>
</evidence>
<evidence type="ECO:0000259" key="5">
    <source>
        <dbReference type="PROSITE" id="PS50011"/>
    </source>
</evidence>
<dbReference type="Pfam" id="PF01095">
    <property type="entry name" value="Pectinesterase"/>
    <property type="match status" value="1"/>
</dbReference>
<evidence type="ECO:0000256" key="4">
    <source>
        <dbReference type="PROSITE-ProRule" id="PRU10141"/>
    </source>
</evidence>
<keyword evidence="4" id="KW-0547">Nucleotide-binding</keyword>
<keyword evidence="2" id="KW-0378">Hydrolase</keyword>
<gene>
    <name evidence="6" type="ORF">KSB_71140</name>
</gene>
<keyword evidence="1" id="KW-0677">Repeat</keyword>
<dbReference type="PROSITE" id="PS50011">
    <property type="entry name" value="PROTEIN_KINASE_DOM"/>
    <property type="match status" value="1"/>
</dbReference>
<evidence type="ECO:0000256" key="1">
    <source>
        <dbReference type="ARBA" id="ARBA00022737"/>
    </source>
</evidence>
<keyword evidence="3" id="KW-0063">Aspartyl esterase</keyword>
<keyword evidence="7" id="KW-1185">Reference proteome</keyword>
<dbReference type="InterPro" id="IPR051550">
    <property type="entry name" value="SCF-Subunits/Alg-Epimerases"/>
</dbReference>
<dbReference type="SMART" id="SM00220">
    <property type="entry name" value="S_TKc"/>
    <property type="match status" value="1"/>
</dbReference>
<dbReference type="Pfam" id="PF00069">
    <property type="entry name" value="Pkinase"/>
    <property type="match status" value="1"/>
</dbReference>
<evidence type="ECO:0000256" key="2">
    <source>
        <dbReference type="ARBA" id="ARBA00022801"/>
    </source>
</evidence>